<dbReference type="Gene3D" id="1.10.510.10">
    <property type="entry name" value="Transferase(Phosphotransferase) domain 1"/>
    <property type="match status" value="1"/>
</dbReference>
<evidence type="ECO:0000259" key="12">
    <source>
        <dbReference type="PROSITE" id="PS50011"/>
    </source>
</evidence>
<evidence type="ECO:0000256" key="6">
    <source>
        <dbReference type="ARBA" id="ARBA00022782"/>
    </source>
</evidence>
<keyword evidence="4" id="KW-0479">Metal-binding</keyword>
<keyword evidence="9" id="KW-0832">Ubl conjugation</keyword>
<dbReference type="GO" id="GO:0035556">
    <property type="term" value="P:intracellular signal transduction"/>
    <property type="evidence" value="ECO:0007669"/>
    <property type="project" value="TreeGrafter"/>
</dbReference>
<dbReference type="Pfam" id="PF00069">
    <property type="entry name" value="Pkinase"/>
    <property type="match status" value="1"/>
</dbReference>
<feature type="compositionally biased region" description="Low complexity" evidence="11">
    <location>
        <begin position="22"/>
        <end position="35"/>
    </location>
</feature>
<dbReference type="FunFam" id="1.10.510.10:FF:000658">
    <property type="entry name" value="Protein CBG12184"/>
    <property type="match status" value="1"/>
</dbReference>
<dbReference type="PANTHER" id="PTHR24346">
    <property type="entry name" value="MAP/MICROTUBULE AFFINITY-REGULATING KINASE"/>
    <property type="match status" value="1"/>
</dbReference>
<sequence>MLSGSVQMVKGRIRPITCKVANNSSGNSDGQSDGNVQKPQTSAGVAARELQKCRTSTDKKGNGGGGNRAKPISTEWSKSQSIAKSSPQKNFVKELNGLSSDVAKVLREEGYVIGKSIGEGSYCKVRVAYKSFDNGPDKKIACKMIDKRKASDDFVVKFLPRELGIIKRLSHPNIVSVFDVFEIDSIVFIFMEICEHGDLLDYIRNKGALPENRAKNLFRQIVSAVEYLHSLDIAHRDLKCENVLLAKRDLVKITDFGFARWCKNDDGQRILSETFCGSAAYAAPEIIQGHAYNPKMYDIWSLGCVLYIMLTATMPFDDSNVAQMLEIQLTKSLTFPSKSQLLISPLAKKLVMHLLAPDVTRRATLAQITKSFWLQRSCTLLPKMAVSSGKR</sequence>
<dbReference type="GO" id="GO:0030154">
    <property type="term" value="P:cell differentiation"/>
    <property type="evidence" value="ECO:0007669"/>
    <property type="project" value="UniProtKB-KW"/>
</dbReference>
<dbReference type="PROSITE" id="PS00108">
    <property type="entry name" value="PROTEIN_KINASE_ST"/>
    <property type="match status" value="1"/>
</dbReference>
<dbReference type="PANTHER" id="PTHR24346:SF102">
    <property type="entry name" value="TESTIS-SPECIFIC SERINE_THREONINE-PROTEIN KINASE 1"/>
    <property type="match status" value="1"/>
</dbReference>
<evidence type="ECO:0000313" key="13">
    <source>
        <dbReference type="EMBL" id="KAL0271354.1"/>
    </source>
</evidence>
<evidence type="ECO:0000256" key="3">
    <source>
        <dbReference type="ARBA" id="ARBA00022553"/>
    </source>
</evidence>
<accession>A0AAW2HN45</accession>
<keyword evidence="3" id="KW-0597">Phosphoprotein</keyword>
<evidence type="ECO:0000256" key="11">
    <source>
        <dbReference type="SAM" id="MobiDB-lite"/>
    </source>
</evidence>
<dbReference type="InterPro" id="IPR000719">
    <property type="entry name" value="Prot_kinase_dom"/>
</dbReference>
<evidence type="ECO:0000256" key="10">
    <source>
        <dbReference type="ARBA" id="ARBA00022871"/>
    </source>
</evidence>
<comment type="cofactor">
    <cofactor evidence="1">
        <name>Mg(2+)</name>
        <dbReference type="ChEBI" id="CHEBI:18420"/>
    </cofactor>
</comment>
<feature type="region of interest" description="Disordered" evidence="11">
    <location>
        <begin position="17"/>
        <end position="80"/>
    </location>
</feature>
<keyword evidence="8" id="KW-0460">Magnesium</keyword>
<reference evidence="13" key="1">
    <citation type="journal article" date="2024" name="Gigascience">
        <title>Chromosome-level genome of the poultry shaft louse Menopon gallinae provides insight into the host-switching and adaptive evolution of parasitic lice.</title>
        <authorList>
            <person name="Xu Y."/>
            <person name="Ma L."/>
            <person name="Liu S."/>
            <person name="Liang Y."/>
            <person name="Liu Q."/>
            <person name="He Z."/>
            <person name="Tian L."/>
            <person name="Duan Y."/>
            <person name="Cai W."/>
            <person name="Li H."/>
            <person name="Song F."/>
        </authorList>
    </citation>
    <scope>NUCLEOTIDE SEQUENCE</scope>
    <source>
        <strain evidence="13">Cailab_2023a</strain>
    </source>
</reference>
<dbReference type="GO" id="GO:0005737">
    <property type="term" value="C:cytoplasm"/>
    <property type="evidence" value="ECO:0007669"/>
    <property type="project" value="TreeGrafter"/>
</dbReference>
<dbReference type="EMBL" id="JARGDH010000004">
    <property type="protein sequence ID" value="KAL0271353.1"/>
    <property type="molecule type" value="Genomic_DNA"/>
</dbReference>
<dbReference type="GO" id="GO:0007283">
    <property type="term" value="P:spermatogenesis"/>
    <property type="evidence" value="ECO:0007669"/>
    <property type="project" value="UniProtKB-KW"/>
</dbReference>
<protein>
    <recommendedName>
        <fullName evidence="12">Protein kinase domain-containing protein</fullName>
    </recommendedName>
</protein>
<keyword evidence="7" id="KW-0067">ATP-binding</keyword>
<evidence type="ECO:0000256" key="5">
    <source>
        <dbReference type="ARBA" id="ARBA00022741"/>
    </source>
</evidence>
<dbReference type="InterPro" id="IPR011009">
    <property type="entry name" value="Kinase-like_dom_sf"/>
</dbReference>
<name>A0AAW2HN45_9NEOP</name>
<feature type="domain" description="Protein kinase" evidence="12">
    <location>
        <begin position="111"/>
        <end position="374"/>
    </location>
</feature>
<evidence type="ECO:0000256" key="2">
    <source>
        <dbReference type="ARBA" id="ARBA00022473"/>
    </source>
</evidence>
<dbReference type="GO" id="GO:0000287">
    <property type="term" value="F:magnesium ion binding"/>
    <property type="evidence" value="ECO:0007669"/>
    <property type="project" value="UniProtKB-ARBA"/>
</dbReference>
<dbReference type="InterPro" id="IPR008271">
    <property type="entry name" value="Ser/Thr_kinase_AS"/>
</dbReference>
<keyword evidence="10" id="KW-0744">Spermatogenesis</keyword>
<evidence type="ECO:0000256" key="8">
    <source>
        <dbReference type="ARBA" id="ARBA00022842"/>
    </source>
</evidence>
<dbReference type="GO" id="GO:0005524">
    <property type="term" value="F:ATP binding"/>
    <property type="evidence" value="ECO:0007669"/>
    <property type="project" value="UniProtKB-KW"/>
</dbReference>
<dbReference type="SUPFAM" id="SSF56112">
    <property type="entry name" value="Protein kinase-like (PK-like)"/>
    <property type="match status" value="1"/>
</dbReference>
<dbReference type="EMBL" id="JARGDH010000004">
    <property type="protein sequence ID" value="KAL0271354.1"/>
    <property type="molecule type" value="Genomic_DNA"/>
</dbReference>
<dbReference type="AlphaFoldDB" id="A0AAW2HN45"/>
<dbReference type="PROSITE" id="PS50011">
    <property type="entry name" value="PROTEIN_KINASE_DOM"/>
    <property type="match status" value="1"/>
</dbReference>
<proteinExistence type="predicted"/>
<evidence type="ECO:0000256" key="9">
    <source>
        <dbReference type="ARBA" id="ARBA00022843"/>
    </source>
</evidence>
<dbReference type="GO" id="GO:0000226">
    <property type="term" value="P:microtubule cytoskeleton organization"/>
    <property type="evidence" value="ECO:0007669"/>
    <property type="project" value="TreeGrafter"/>
</dbReference>
<keyword evidence="5" id="KW-0547">Nucleotide-binding</keyword>
<evidence type="ECO:0000256" key="1">
    <source>
        <dbReference type="ARBA" id="ARBA00001946"/>
    </source>
</evidence>
<dbReference type="SMART" id="SM00220">
    <property type="entry name" value="S_TKc"/>
    <property type="match status" value="1"/>
</dbReference>
<dbReference type="CDD" id="cd14080">
    <property type="entry name" value="STKc_TSSK-like"/>
    <property type="match status" value="1"/>
</dbReference>
<gene>
    <name evidence="13" type="ORF">PYX00_008470</name>
</gene>
<organism evidence="13">
    <name type="scientific">Menopon gallinae</name>
    <name type="common">poultry shaft louse</name>
    <dbReference type="NCBI Taxonomy" id="328185"/>
    <lineage>
        <taxon>Eukaryota</taxon>
        <taxon>Metazoa</taxon>
        <taxon>Ecdysozoa</taxon>
        <taxon>Arthropoda</taxon>
        <taxon>Hexapoda</taxon>
        <taxon>Insecta</taxon>
        <taxon>Pterygota</taxon>
        <taxon>Neoptera</taxon>
        <taxon>Paraneoptera</taxon>
        <taxon>Psocodea</taxon>
        <taxon>Troctomorpha</taxon>
        <taxon>Phthiraptera</taxon>
        <taxon>Amblycera</taxon>
        <taxon>Menoponidae</taxon>
        <taxon>Menopon</taxon>
    </lineage>
</organism>
<dbReference type="GO" id="GO:0050321">
    <property type="term" value="F:tau-protein kinase activity"/>
    <property type="evidence" value="ECO:0007669"/>
    <property type="project" value="TreeGrafter"/>
</dbReference>
<keyword evidence="2" id="KW-0217">Developmental protein</keyword>
<evidence type="ECO:0000256" key="7">
    <source>
        <dbReference type="ARBA" id="ARBA00022840"/>
    </source>
</evidence>
<feature type="compositionally biased region" description="Basic and acidic residues" evidence="11">
    <location>
        <begin position="49"/>
        <end position="61"/>
    </location>
</feature>
<evidence type="ECO:0000256" key="4">
    <source>
        <dbReference type="ARBA" id="ARBA00022723"/>
    </source>
</evidence>
<keyword evidence="6" id="KW-0221">Differentiation</keyword>
<comment type="caution">
    <text evidence="13">The sequence shown here is derived from an EMBL/GenBank/DDBJ whole genome shotgun (WGS) entry which is preliminary data.</text>
</comment>